<evidence type="ECO:0000313" key="1">
    <source>
        <dbReference type="EMBL" id="UZJ26467.1"/>
    </source>
</evidence>
<reference evidence="1" key="1">
    <citation type="submission" date="2022-10" db="EMBL/GenBank/DDBJ databases">
        <title>Rhodococcus sp.75.</title>
        <authorList>
            <person name="Sun M."/>
        </authorList>
    </citation>
    <scope>NUCLEOTIDE SEQUENCE</scope>
    <source>
        <strain evidence="1">75</strain>
    </source>
</reference>
<protein>
    <recommendedName>
        <fullName evidence="3">Uracil DNA glycosylase superfamily protein</fullName>
    </recommendedName>
</protein>
<proteinExistence type="predicted"/>
<sequence length="170" mass="18181">MSELINALAATAVDDYPGGIAYTYNALDALRARILVVEQGGKAFPHGDNIGAPDDAGTGKWAGILDGAGLEPGMYSWWNAIPVGLERADTVQDKAKARAYVKRAVALHDRLFVIIAVGSVAQEVVKAVGTNIKVVKSRSPLRTNNGQRDDIREAFAEARAYAYPVGLDRD</sequence>
<dbReference type="RefSeq" id="WP_265384571.1">
    <property type="nucleotide sequence ID" value="NZ_CP110615.1"/>
</dbReference>
<accession>A0ABY6P471</accession>
<evidence type="ECO:0000313" key="2">
    <source>
        <dbReference type="Proteomes" id="UP001164965"/>
    </source>
</evidence>
<organism evidence="1 2">
    <name type="scientific">Rhodococcus antarcticus</name>
    <dbReference type="NCBI Taxonomy" id="2987751"/>
    <lineage>
        <taxon>Bacteria</taxon>
        <taxon>Bacillati</taxon>
        <taxon>Actinomycetota</taxon>
        <taxon>Actinomycetes</taxon>
        <taxon>Mycobacteriales</taxon>
        <taxon>Nocardiaceae</taxon>
        <taxon>Rhodococcus</taxon>
    </lineage>
</organism>
<name>A0ABY6P471_9NOCA</name>
<gene>
    <name evidence="1" type="ORF">RHODO2019_08760</name>
</gene>
<dbReference type="Proteomes" id="UP001164965">
    <property type="component" value="Chromosome"/>
</dbReference>
<keyword evidence="2" id="KW-1185">Reference proteome</keyword>
<evidence type="ECO:0008006" key="3">
    <source>
        <dbReference type="Google" id="ProtNLM"/>
    </source>
</evidence>
<dbReference type="EMBL" id="CP110615">
    <property type="protein sequence ID" value="UZJ26467.1"/>
    <property type="molecule type" value="Genomic_DNA"/>
</dbReference>